<name>A0A4R8SSL2_9MYCO</name>
<dbReference type="GO" id="GO:0022857">
    <property type="term" value="F:transmembrane transporter activity"/>
    <property type="evidence" value="ECO:0007669"/>
    <property type="project" value="UniProtKB-ARBA"/>
</dbReference>
<dbReference type="InterPro" id="IPR003439">
    <property type="entry name" value="ABC_transporter-like_ATP-bd"/>
</dbReference>
<dbReference type="EMBL" id="PECL01000008">
    <property type="protein sequence ID" value="TEA03362.1"/>
    <property type="molecule type" value="Genomic_DNA"/>
</dbReference>
<dbReference type="CDD" id="cd03255">
    <property type="entry name" value="ABC_MJ0796_LolCDE_FtsE"/>
    <property type="match status" value="1"/>
</dbReference>
<evidence type="ECO:0000256" key="2">
    <source>
        <dbReference type="ARBA" id="ARBA00022448"/>
    </source>
</evidence>
<dbReference type="PROSITE" id="PS50893">
    <property type="entry name" value="ABC_TRANSPORTER_2"/>
    <property type="match status" value="1"/>
</dbReference>
<dbReference type="InterPro" id="IPR017871">
    <property type="entry name" value="ABC_transporter-like_CS"/>
</dbReference>
<protein>
    <submittedName>
        <fullName evidence="6">Lipoprotein-releasing system ATP-binding protein LolD</fullName>
        <ecNumber evidence="6">3.6.3.-</ecNumber>
    </submittedName>
</protein>
<evidence type="ECO:0000256" key="1">
    <source>
        <dbReference type="ARBA" id="ARBA00005417"/>
    </source>
</evidence>
<evidence type="ECO:0000313" key="7">
    <source>
        <dbReference type="Proteomes" id="UP000294604"/>
    </source>
</evidence>
<evidence type="ECO:0000259" key="5">
    <source>
        <dbReference type="PROSITE" id="PS50893"/>
    </source>
</evidence>
<keyword evidence="6" id="KW-0449">Lipoprotein</keyword>
<keyword evidence="2" id="KW-0813">Transport</keyword>
<dbReference type="GO" id="GO:0005524">
    <property type="term" value="F:ATP binding"/>
    <property type="evidence" value="ECO:0007669"/>
    <property type="project" value="UniProtKB-KW"/>
</dbReference>
<evidence type="ECO:0000256" key="3">
    <source>
        <dbReference type="ARBA" id="ARBA00022741"/>
    </source>
</evidence>
<keyword evidence="4 6" id="KW-0067">ATP-binding</keyword>
<reference evidence="6 7" key="1">
    <citation type="journal article" date="2019" name="Sci. Rep.">
        <title>Extended insight into the Mycobacterium chelonae-abscessus complex through whole genome sequencing of Mycobacterium salmoniphilum outbreak and Mycobacterium salmoniphilum-like strains.</title>
        <authorList>
            <person name="Behra P.R.K."/>
            <person name="Das S."/>
            <person name="Pettersson B.M.F."/>
            <person name="Shirreff L."/>
            <person name="DuCote T."/>
            <person name="Jacobsson K.G."/>
            <person name="Ennis D.G."/>
            <person name="Kirsebom L.A."/>
        </authorList>
    </citation>
    <scope>NUCLEOTIDE SEQUENCE [LARGE SCALE GENOMIC DNA]</scope>
    <source>
        <strain evidence="6 7">CCUG 60884</strain>
    </source>
</reference>
<accession>A0A4R8SSL2</accession>
<dbReference type="GO" id="GO:0016887">
    <property type="term" value="F:ATP hydrolysis activity"/>
    <property type="evidence" value="ECO:0007669"/>
    <property type="project" value="InterPro"/>
</dbReference>
<dbReference type="Pfam" id="PF00005">
    <property type="entry name" value="ABC_tran"/>
    <property type="match status" value="1"/>
</dbReference>
<dbReference type="PROSITE" id="PS00211">
    <property type="entry name" value="ABC_TRANSPORTER_1"/>
    <property type="match status" value="1"/>
</dbReference>
<dbReference type="PANTHER" id="PTHR42798:SF7">
    <property type="entry name" value="ALPHA-D-RIBOSE 1-METHYLPHOSPHONATE 5-TRIPHOSPHATE SYNTHASE SUBUNIT PHNL"/>
    <property type="match status" value="1"/>
</dbReference>
<dbReference type="Gene3D" id="3.40.50.300">
    <property type="entry name" value="P-loop containing nucleotide triphosphate hydrolases"/>
    <property type="match status" value="1"/>
</dbReference>
<dbReference type="Proteomes" id="UP000294604">
    <property type="component" value="Unassembled WGS sequence"/>
</dbReference>
<comment type="similarity">
    <text evidence="1">Belongs to the ABC transporter superfamily.</text>
</comment>
<evidence type="ECO:0000256" key="4">
    <source>
        <dbReference type="ARBA" id="ARBA00022840"/>
    </source>
</evidence>
<dbReference type="GO" id="GO:0098796">
    <property type="term" value="C:membrane protein complex"/>
    <property type="evidence" value="ECO:0007669"/>
    <property type="project" value="UniProtKB-ARBA"/>
</dbReference>
<dbReference type="SMART" id="SM00382">
    <property type="entry name" value="AAA"/>
    <property type="match status" value="1"/>
</dbReference>
<sequence>MNSAASVLDQLGCGAHLGTSHKPTCGEGAGSRLRISRPCLRAPGNPVSREATLRQLDNADTTRRELTIELRNVVREYRVGGQTVRALDEISLRLSGGQFVSVIGPSGAGKSTLLHLLGALDSPDSGSITFDGEEIGRLRDEQQSEFRHHRVGFVFQFFNLLPTLSAWENVAVPRLLDGIRLGKVKADAVRLLDRVGLGKRTEHRPAELSGGEMQRVAVARAMMMDPPLILADEPTGNLDSHTGTSILALLAEVAHEEGAGRLVVMVTHNADAAAATDRVITLQDGRLGSDEMSVAPG</sequence>
<comment type="caution">
    <text evidence="6">The sequence shown here is derived from an EMBL/GenBank/DDBJ whole genome shotgun (WGS) entry which is preliminary data.</text>
</comment>
<organism evidence="6 7">
    <name type="scientific">Mycobacteroides salmoniphilum</name>
    <dbReference type="NCBI Taxonomy" id="404941"/>
    <lineage>
        <taxon>Bacteria</taxon>
        <taxon>Bacillati</taxon>
        <taxon>Actinomycetota</taxon>
        <taxon>Actinomycetes</taxon>
        <taxon>Mycobacteriales</taxon>
        <taxon>Mycobacteriaceae</taxon>
        <taxon>Mycobacteroides</taxon>
    </lineage>
</organism>
<dbReference type="InterPro" id="IPR017911">
    <property type="entry name" value="MacB-like_ATP-bd"/>
</dbReference>
<dbReference type="PANTHER" id="PTHR42798">
    <property type="entry name" value="LIPOPROTEIN-RELEASING SYSTEM ATP-BINDING PROTEIN LOLD"/>
    <property type="match status" value="1"/>
</dbReference>
<dbReference type="InterPro" id="IPR027417">
    <property type="entry name" value="P-loop_NTPase"/>
</dbReference>
<evidence type="ECO:0000313" key="6">
    <source>
        <dbReference type="EMBL" id="TEA03362.1"/>
    </source>
</evidence>
<proteinExistence type="inferred from homology"/>
<keyword evidence="6" id="KW-0378">Hydrolase</keyword>
<dbReference type="AlphaFoldDB" id="A0A4R8SSL2"/>
<dbReference type="SUPFAM" id="SSF52540">
    <property type="entry name" value="P-loop containing nucleoside triphosphate hydrolases"/>
    <property type="match status" value="1"/>
</dbReference>
<dbReference type="FunFam" id="3.40.50.300:FF:000032">
    <property type="entry name" value="Export ABC transporter ATP-binding protein"/>
    <property type="match status" value="1"/>
</dbReference>
<feature type="domain" description="ABC transporter" evidence="5">
    <location>
        <begin position="68"/>
        <end position="296"/>
    </location>
</feature>
<gene>
    <name evidence="6" type="primary">lolD_2</name>
    <name evidence="6" type="ORF">CCUG60884_02212</name>
</gene>
<dbReference type="InterPro" id="IPR003593">
    <property type="entry name" value="AAA+_ATPase"/>
</dbReference>
<dbReference type="EC" id="3.6.3.-" evidence="6"/>
<keyword evidence="3" id="KW-0547">Nucleotide-binding</keyword>